<dbReference type="Proteomes" id="UP000706891">
    <property type="component" value="Unassembled WGS sequence"/>
</dbReference>
<organism evidence="4 5">
    <name type="scientific">Marseilla massiliensis</name>
    <dbReference type="NCBI Taxonomy" id="1841864"/>
    <lineage>
        <taxon>Bacteria</taxon>
        <taxon>Pseudomonadati</taxon>
        <taxon>Bacteroidota</taxon>
        <taxon>Bacteroidia</taxon>
        <taxon>Bacteroidales</taxon>
        <taxon>Prevotellaceae</taxon>
        <taxon>Marseilla</taxon>
    </lineage>
</organism>
<sequence>MKTKEFFRKIFSMKLWLNLGAMLVVVILLCFGVKIGLDIYTHHGEEIPVPDVRHKLFSDAEHILLGSHLDVVVSDTGYVKTLPPDCILEQSPEPGKKVKSGRIVYVIINSSHSPMLTIPDIIDNCSYREARAKLIAMGFKVGPTDYIPGEKDWVYGLKSKGKLLHTGQKISVNDVIIIQVGDGMRDMSDSIIYAEPEDFYGEYGDSLSEPAQQDGGVYIDPNSEGDVDEFEVVTGPE</sequence>
<evidence type="ECO:0000256" key="2">
    <source>
        <dbReference type="SAM" id="Phobius"/>
    </source>
</evidence>
<dbReference type="AlphaFoldDB" id="A0A938WU46"/>
<dbReference type="Gene3D" id="3.30.10.20">
    <property type="match status" value="1"/>
</dbReference>
<evidence type="ECO:0000259" key="3">
    <source>
        <dbReference type="PROSITE" id="PS51178"/>
    </source>
</evidence>
<keyword evidence="2" id="KW-0472">Membrane</keyword>
<feature type="transmembrane region" description="Helical" evidence="2">
    <location>
        <begin position="15"/>
        <end position="37"/>
    </location>
</feature>
<keyword evidence="5" id="KW-1185">Reference proteome</keyword>
<proteinExistence type="predicted"/>
<protein>
    <submittedName>
        <fullName evidence="4">PASTA domain-containing protein</fullName>
    </submittedName>
</protein>
<evidence type="ECO:0000313" key="4">
    <source>
        <dbReference type="EMBL" id="MBM6674174.1"/>
    </source>
</evidence>
<reference evidence="4" key="1">
    <citation type="submission" date="2020-08" db="EMBL/GenBank/DDBJ databases">
        <authorList>
            <person name="Cejkova D."/>
            <person name="Kubasova T."/>
            <person name="Jahodarova E."/>
            <person name="Rychlik I."/>
        </authorList>
    </citation>
    <scope>NUCLEOTIDE SEQUENCE</scope>
    <source>
        <strain evidence="4">An824</strain>
    </source>
</reference>
<gene>
    <name evidence="4" type="ORF">H6A34_09840</name>
</gene>
<reference evidence="4" key="2">
    <citation type="journal article" date="2021" name="Sci. Rep.">
        <title>The distribution of antibiotic resistance genes in chicken gut microbiota commensals.</title>
        <authorList>
            <person name="Juricova H."/>
            <person name="Matiasovicova J."/>
            <person name="Kubasova T."/>
            <person name="Cejkova D."/>
            <person name="Rychlik I."/>
        </authorList>
    </citation>
    <scope>NUCLEOTIDE SEQUENCE</scope>
    <source>
        <strain evidence="4">An824</strain>
    </source>
</reference>
<feature type="domain" description="PASTA" evidence="3">
    <location>
        <begin position="44"/>
        <end position="110"/>
    </location>
</feature>
<dbReference type="CDD" id="cd06577">
    <property type="entry name" value="PASTA_pknB"/>
    <property type="match status" value="1"/>
</dbReference>
<dbReference type="InterPro" id="IPR005543">
    <property type="entry name" value="PASTA_dom"/>
</dbReference>
<dbReference type="PROSITE" id="PS51178">
    <property type="entry name" value="PASTA"/>
    <property type="match status" value="1"/>
</dbReference>
<keyword evidence="2" id="KW-1133">Transmembrane helix</keyword>
<dbReference type="EMBL" id="JACJJG010000057">
    <property type="protein sequence ID" value="MBM6674174.1"/>
    <property type="molecule type" value="Genomic_DNA"/>
</dbReference>
<feature type="region of interest" description="Disordered" evidence="1">
    <location>
        <begin position="203"/>
        <end position="237"/>
    </location>
</feature>
<evidence type="ECO:0000256" key="1">
    <source>
        <dbReference type="SAM" id="MobiDB-lite"/>
    </source>
</evidence>
<name>A0A938WU46_9BACT</name>
<evidence type="ECO:0000313" key="5">
    <source>
        <dbReference type="Proteomes" id="UP000706891"/>
    </source>
</evidence>
<dbReference type="RefSeq" id="WP_205105299.1">
    <property type="nucleotide sequence ID" value="NZ_JACJJG010000057.1"/>
</dbReference>
<dbReference type="Pfam" id="PF03793">
    <property type="entry name" value="PASTA"/>
    <property type="match status" value="1"/>
</dbReference>
<accession>A0A938WU46</accession>
<keyword evidence="2" id="KW-0812">Transmembrane</keyword>
<dbReference type="SMART" id="SM00740">
    <property type="entry name" value="PASTA"/>
    <property type="match status" value="1"/>
</dbReference>
<comment type="caution">
    <text evidence="4">The sequence shown here is derived from an EMBL/GenBank/DDBJ whole genome shotgun (WGS) entry which is preliminary data.</text>
</comment>